<dbReference type="GO" id="GO:0007469">
    <property type="term" value="P:antennal development"/>
    <property type="evidence" value="ECO:0007669"/>
    <property type="project" value="UniProtKB-ARBA"/>
</dbReference>
<dbReference type="GeneID" id="108741964"/>
<dbReference type="RefSeq" id="XP_018332448.1">
    <property type="nucleotide sequence ID" value="XM_018476946.2"/>
</dbReference>
<dbReference type="InterPro" id="IPR036388">
    <property type="entry name" value="WH-like_DNA-bd_sf"/>
</dbReference>
<keyword evidence="4" id="KW-0805">Transcription regulation</keyword>
<dbReference type="GO" id="GO:0003677">
    <property type="term" value="F:DNA binding"/>
    <property type="evidence" value="ECO:0007669"/>
    <property type="project" value="UniProtKB-UniRule"/>
</dbReference>
<dbReference type="SUPFAM" id="SSF46689">
    <property type="entry name" value="Homeodomain-like"/>
    <property type="match status" value="1"/>
</dbReference>
<evidence type="ECO:0000256" key="7">
    <source>
        <dbReference type="ARBA" id="ARBA00023242"/>
    </source>
</evidence>
<dbReference type="InterPro" id="IPR007889">
    <property type="entry name" value="HTH_Psq"/>
</dbReference>
<feature type="region of interest" description="Disordered" evidence="9">
    <location>
        <begin position="1"/>
        <end position="46"/>
    </location>
</feature>
<accession>A0A1W4XJ17</accession>
<dbReference type="Pfam" id="PF04218">
    <property type="entry name" value="CENP-B_N"/>
    <property type="match status" value="1"/>
</dbReference>
<sequence>MSTKTTGKRPLRTLSAHEKLDAIRRVHDGESKASVARDIGVPESTLRGWCKNEDKISYLSRQSTPENDETSPLSEPKEKRSKADDQPYNLSVKVSTKINSSFSSNGSTKNTTTVSDSIVNAKPFNLSQKDGLKTTTQMSERERNRAELARLSVELGLNRPEMFLNMNGTSSLTELTAGMSLLAQWNSLLQKNQTGKITAAADSSNSVVSSTDILAASTPVKIQQKSSKLPKIDKTPSSVDESVWYWLKNSPSLLGITPTSDVNSTASTGSVGINTSTTYSTSTPMSFAATPTPLPASMPPTFETTDHHSSWFWKWYKQFASVYSQTAANQIPDKPILYQQLTKDKDGSNSENLHLSDEKPMKNNTKVRAVLDSLLLNNNNVALRKQESVSDEPQTPIEALEHGEKFLKWLENCGDPSVTAMQIMQFRYLINNIKNNVEKRNGDTLHKNKVRRK</sequence>
<evidence type="ECO:0000256" key="5">
    <source>
        <dbReference type="ARBA" id="ARBA00023125"/>
    </source>
</evidence>
<keyword evidence="5 8" id="KW-0238">DNA-binding</keyword>
<evidence type="ECO:0000256" key="9">
    <source>
        <dbReference type="SAM" id="MobiDB-lite"/>
    </source>
</evidence>
<evidence type="ECO:0000259" key="10">
    <source>
        <dbReference type="PROSITE" id="PS50960"/>
    </source>
</evidence>
<reference evidence="12" key="1">
    <citation type="submission" date="2025-08" db="UniProtKB">
        <authorList>
            <consortium name="RefSeq"/>
        </authorList>
    </citation>
    <scope>IDENTIFICATION</scope>
    <source>
        <tissue evidence="12">Entire body</tissue>
    </source>
</reference>
<feature type="compositionally biased region" description="Polar residues" evidence="9">
    <location>
        <begin position="59"/>
        <end position="73"/>
    </location>
</feature>
<dbReference type="PROSITE" id="PS50960">
    <property type="entry name" value="HTH_PSQ"/>
    <property type="match status" value="1"/>
</dbReference>
<evidence type="ECO:0000313" key="12">
    <source>
        <dbReference type="RefSeq" id="XP_018332448.1"/>
    </source>
</evidence>
<dbReference type="Gene3D" id="1.10.10.10">
    <property type="entry name" value="Winged helix-like DNA-binding domain superfamily/Winged helix DNA-binding domain"/>
    <property type="match status" value="1"/>
</dbReference>
<organism evidence="11 12">
    <name type="scientific">Agrilus planipennis</name>
    <name type="common">Emerald ash borer</name>
    <name type="synonym">Agrilus marcopoli</name>
    <dbReference type="NCBI Taxonomy" id="224129"/>
    <lineage>
        <taxon>Eukaryota</taxon>
        <taxon>Metazoa</taxon>
        <taxon>Ecdysozoa</taxon>
        <taxon>Arthropoda</taxon>
        <taxon>Hexapoda</taxon>
        <taxon>Insecta</taxon>
        <taxon>Pterygota</taxon>
        <taxon>Neoptera</taxon>
        <taxon>Endopterygota</taxon>
        <taxon>Coleoptera</taxon>
        <taxon>Polyphaga</taxon>
        <taxon>Elateriformia</taxon>
        <taxon>Buprestoidea</taxon>
        <taxon>Buprestidae</taxon>
        <taxon>Agrilinae</taxon>
        <taxon>Agrilus</taxon>
    </lineage>
</organism>
<dbReference type="KEGG" id="apln:108741964"/>
<keyword evidence="2" id="KW-0217">Developmental protein</keyword>
<gene>
    <name evidence="12" type="primary">LOC108741964</name>
</gene>
<evidence type="ECO:0000256" key="3">
    <source>
        <dbReference type="ARBA" id="ARBA00022553"/>
    </source>
</evidence>
<feature type="region of interest" description="Disordered" evidence="9">
    <location>
        <begin position="58"/>
        <end position="90"/>
    </location>
</feature>
<dbReference type="OrthoDB" id="6624814at2759"/>
<evidence type="ECO:0000256" key="8">
    <source>
        <dbReference type="PROSITE-ProRule" id="PRU00320"/>
    </source>
</evidence>
<keyword evidence="6" id="KW-0804">Transcription</keyword>
<feature type="compositionally biased region" description="Basic residues" evidence="9">
    <location>
        <begin position="1"/>
        <end position="11"/>
    </location>
</feature>
<feature type="compositionally biased region" description="Basic and acidic residues" evidence="9">
    <location>
        <begin position="15"/>
        <end position="31"/>
    </location>
</feature>
<dbReference type="Proteomes" id="UP000192223">
    <property type="component" value="Unplaced"/>
</dbReference>
<proteinExistence type="predicted"/>
<keyword evidence="11" id="KW-1185">Reference proteome</keyword>
<evidence type="ECO:0000256" key="1">
    <source>
        <dbReference type="ARBA" id="ARBA00004123"/>
    </source>
</evidence>
<keyword evidence="7 8" id="KW-0539">Nucleus</keyword>
<dbReference type="GO" id="GO:0021556">
    <property type="term" value="P:central nervous system formation"/>
    <property type="evidence" value="ECO:0007669"/>
    <property type="project" value="UniProtKB-ARBA"/>
</dbReference>
<keyword evidence="3" id="KW-0597">Phosphoprotein</keyword>
<dbReference type="InterPro" id="IPR051839">
    <property type="entry name" value="RD_transcriptional_regulator"/>
</dbReference>
<dbReference type="InterPro" id="IPR009057">
    <property type="entry name" value="Homeodomain-like_sf"/>
</dbReference>
<evidence type="ECO:0000256" key="2">
    <source>
        <dbReference type="ARBA" id="ARBA00022473"/>
    </source>
</evidence>
<dbReference type="GO" id="GO:0005634">
    <property type="term" value="C:nucleus"/>
    <property type="evidence" value="ECO:0007669"/>
    <property type="project" value="UniProtKB-SubCell"/>
</dbReference>
<dbReference type="GO" id="GO:0007379">
    <property type="term" value="P:segment specification"/>
    <property type="evidence" value="ECO:0007669"/>
    <property type="project" value="UniProtKB-ARBA"/>
</dbReference>
<dbReference type="FunFam" id="1.10.10.10:FF:000293">
    <property type="entry name" value="Tigger transposable element-derived protein 5"/>
    <property type="match status" value="1"/>
</dbReference>
<dbReference type="AlphaFoldDB" id="A0A1W4XJ17"/>
<dbReference type="InParanoid" id="A0A1W4XJ17"/>
<feature type="DNA-binding region" description="H-T-H motif" evidence="8">
    <location>
        <begin position="32"/>
        <end position="52"/>
    </location>
</feature>
<protein>
    <submittedName>
        <fullName evidence="12">Protein distal antenna-like</fullName>
    </submittedName>
</protein>
<feature type="domain" description="HTH psq-type" evidence="10">
    <location>
        <begin position="5"/>
        <end position="56"/>
    </location>
</feature>
<evidence type="ECO:0000256" key="4">
    <source>
        <dbReference type="ARBA" id="ARBA00023015"/>
    </source>
</evidence>
<dbReference type="PANTHER" id="PTHR33215:SF13">
    <property type="entry name" value="PROTEIN DISTAL ANTENNA"/>
    <property type="match status" value="1"/>
</dbReference>
<comment type="subcellular location">
    <subcellularLocation>
        <location evidence="1 8">Nucleus</location>
    </subcellularLocation>
</comment>
<evidence type="ECO:0000313" key="11">
    <source>
        <dbReference type="Proteomes" id="UP000192223"/>
    </source>
</evidence>
<dbReference type="GO" id="GO:0003700">
    <property type="term" value="F:DNA-binding transcription factor activity"/>
    <property type="evidence" value="ECO:0007669"/>
    <property type="project" value="UniProtKB-ARBA"/>
</dbReference>
<dbReference type="FunCoup" id="A0A1W4XJ17">
    <property type="interactions" value="103"/>
</dbReference>
<feature type="compositionally biased region" description="Basic and acidic residues" evidence="9">
    <location>
        <begin position="75"/>
        <end position="85"/>
    </location>
</feature>
<evidence type="ECO:0000256" key="6">
    <source>
        <dbReference type="ARBA" id="ARBA00023163"/>
    </source>
</evidence>
<dbReference type="PANTHER" id="PTHR33215">
    <property type="entry name" value="PROTEIN DISTAL ANTENNA"/>
    <property type="match status" value="1"/>
</dbReference>
<name>A0A1W4XJ17_AGRPL</name>
<dbReference type="GO" id="GO:0048749">
    <property type="term" value="P:compound eye development"/>
    <property type="evidence" value="ECO:0007669"/>
    <property type="project" value="UniProtKB-ARBA"/>
</dbReference>